<name>A0A6J5LPI5_9CAUD</name>
<evidence type="ECO:0008006" key="3">
    <source>
        <dbReference type="Google" id="ProtNLM"/>
    </source>
</evidence>
<organism evidence="2">
    <name type="scientific">uncultured Caudovirales phage</name>
    <dbReference type="NCBI Taxonomy" id="2100421"/>
    <lineage>
        <taxon>Viruses</taxon>
        <taxon>Duplodnaviria</taxon>
        <taxon>Heunggongvirae</taxon>
        <taxon>Uroviricota</taxon>
        <taxon>Caudoviricetes</taxon>
        <taxon>Peduoviridae</taxon>
        <taxon>Maltschvirus</taxon>
        <taxon>Maltschvirus maltsch</taxon>
    </lineage>
</organism>
<reference evidence="2" key="1">
    <citation type="submission" date="2020-04" db="EMBL/GenBank/DDBJ databases">
        <authorList>
            <person name="Chiriac C."/>
            <person name="Salcher M."/>
            <person name="Ghai R."/>
            <person name="Kavagutti S V."/>
        </authorList>
    </citation>
    <scope>NUCLEOTIDE SEQUENCE</scope>
</reference>
<dbReference type="EMBL" id="LR796249">
    <property type="protein sequence ID" value="CAB4131705.1"/>
    <property type="molecule type" value="Genomic_DNA"/>
</dbReference>
<sequence>MNGLRLEDTKKLIKFETVRQEVAEEHDLKNPDVVVKMSDIQINEKLNMDIPGVGTYSITNWAKTQLGQSLGVTWDKWFNPKLVNHAQIQEEIQRRFSHSGESKKLRTKKFRPGTPGLKEADGYLRAVLSPTYAPIDDELIFDRCERRFSSELSNLGFMKGHFNRHEQWGNDHCNYYTLVAKNPIDLGPLDRGHANPEVRRIYDLAEREGKLPSSDLVYPGLTMRNSEVGYTAVIIDEFSFRLICLNGAIMSVGESRLLYRQHRPIEEALLDKQLTEVFANIDQKWVSTGNKLKLLSSIPVHNVEKEIEAQLTKLEASKVFIKTAQEAYKLEPLDNMYGVLQAITRAAQNINEDMDKRVDIEDMAGRFITMAPKLTALVAAAA</sequence>
<accession>A0A6J5LPI5</accession>
<dbReference type="EMBL" id="LR796294">
    <property type="protein sequence ID" value="CAB4135133.1"/>
    <property type="molecule type" value="Genomic_DNA"/>
</dbReference>
<evidence type="ECO:0000313" key="2">
    <source>
        <dbReference type="EMBL" id="CAB4135133.1"/>
    </source>
</evidence>
<evidence type="ECO:0000313" key="1">
    <source>
        <dbReference type="EMBL" id="CAB4131705.1"/>
    </source>
</evidence>
<proteinExistence type="predicted"/>
<protein>
    <recommendedName>
        <fullName evidence="3">DUF932 domain-containing protein</fullName>
    </recommendedName>
</protein>
<gene>
    <name evidence="1" type="ORF">UFOVP127_226</name>
    <name evidence="2" type="ORF">UFOVP276_89</name>
</gene>